<keyword evidence="2" id="KW-1185">Reference proteome</keyword>
<gene>
    <name evidence="1" type="ORF">F4820DRAFT_235071</name>
</gene>
<reference evidence="1 2" key="1">
    <citation type="journal article" date="2022" name="New Phytol.">
        <title>Ecological generalism drives hyperdiversity of secondary metabolite gene clusters in xylarialean endophytes.</title>
        <authorList>
            <person name="Franco M.E.E."/>
            <person name="Wisecaver J.H."/>
            <person name="Arnold A.E."/>
            <person name="Ju Y.M."/>
            <person name="Slot J.C."/>
            <person name="Ahrendt S."/>
            <person name="Moore L.P."/>
            <person name="Eastman K.E."/>
            <person name="Scott K."/>
            <person name="Konkel Z."/>
            <person name="Mondo S.J."/>
            <person name="Kuo A."/>
            <person name="Hayes R.D."/>
            <person name="Haridas S."/>
            <person name="Andreopoulos B."/>
            <person name="Riley R."/>
            <person name="LaButti K."/>
            <person name="Pangilinan J."/>
            <person name="Lipzen A."/>
            <person name="Amirebrahimi M."/>
            <person name="Yan J."/>
            <person name="Adam C."/>
            <person name="Keymanesh K."/>
            <person name="Ng V."/>
            <person name="Louie K."/>
            <person name="Northen T."/>
            <person name="Drula E."/>
            <person name="Henrissat B."/>
            <person name="Hsieh H.M."/>
            <person name="Youens-Clark K."/>
            <person name="Lutzoni F."/>
            <person name="Miadlikowska J."/>
            <person name="Eastwood D.C."/>
            <person name="Hamelin R.C."/>
            <person name="Grigoriev I.V."/>
            <person name="U'Ren J.M."/>
        </authorList>
    </citation>
    <scope>NUCLEOTIDE SEQUENCE [LARGE SCALE GENOMIC DNA]</scope>
    <source>
        <strain evidence="1 2">CBS 119005</strain>
    </source>
</reference>
<evidence type="ECO:0000313" key="1">
    <source>
        <dbReference type="EMBL" id="KAI4866908.1"/>
    </source>
</evidence>
<protein>
    <submittedName>
        <fullName evidence="1">Uncharacterized protein</fullName>
    </submittedName>
</protein>
<comment type="caution">
    <text evidence="1">The sequence shown here is derived from an EMBL/GenBank/DDBJ whole genome shotgun (WGS) entry which is preliminary data.</text>
</comment>
<accession>A0ACB9Z6N5</accession>
<proteinExistence type="predicted"/>
<sequence>MASYREYAMSSSEDSEDFTPERMPSSEDSDSSFKGTCYEEKVQHQHAKRLARASKPWTAARCQRLLRPLRSGLASLSWRAALPNRTMSKAAKRAWDEIKDKVEEDLRNLSPSEQGNLSPSRHWLKQKKKVRRTYKLKRPTQQRDEQSASTTKDSKGQGTAKGRRRNEKSRVPGELVVATPLLRRARGHVVPSPASSRNRPAQKSGKPGAGRKDPGSKAAKKKYMDKVSARLKSLGATDEWGDFSALMGHAETFLKATKGNTNTEQRRGPRSLLDMCLRKMPQYIEELEAQERMDAVENGTVSTLDRLDSSTHVYNYLEGFAPTEALGWRHLRAVVRADGIKELKNGILEGLIEEDDARMLVDICLENKAFLGAEELIVALIDRQYSQPGALDSFSVDKPFLGCLSALRNYAYVHDRSPFLLRQYTRLVSGGILPLDWLRTGEFECIWKDFATRCLSKAEAAEDAVAFTSCSVSLLCRQKLSPPSQSELALKEENDFQHIQTMANVMERLTSVLTVLASMSWVGEIELCSESVSEVKVAKIRYIGDRLRRILSSCVADLESSTPTSTSTGCNLGMDLLRMALFLSSSSARDDADIRSRIKNSIEQAWRQNTDQNSTKNDRSRHRLSDIASLVASVARSGGRGMSLAPHNCLDTIFVQLECLELDPRILASMKAVTAFSLAQQTKNVQDFVYAEKLASSQSSTAGGDARSGPLFTGYRWEETIGEWVTASPVVKKRQPQTRAGKRGSTSGSEVDHGKDSAKGVPTQPEGSTDGDADSVPGLEIERQQTLGASQASSAPRPRHVNDKKRSHSSPGDDKPRAVVGVATSRTDRDAASQPTKSADPSLDDELGSDMGDQDGPAAKKPRRSTDRTAKRSSKPRSSLASQGSGSRIGDDDSEDELCM</sequence>
<dbReference type="EMBL" id="MU393453">
    <property type="protein sequence ID" value="KAI4866908.1"/>
    <property type="molecule type" value="Genomic_DNA"/>
</dbReference>
<organism evidence="1 2">
    <name type="scientific">Hypoxylon rubiginosum</name>
    <dbReference type="NCBI Taxonomy" id="110542"/>
    <lineage>
        <taxon>Eukaryota</taxon>
        <taxon>Fungi</taxon>
        <taxon>Dikarya</taxon>
        <taxon>Ascomycota</taxon>
        <taxon>Pezizomycotina</taxon>
        <taxon>Sordariomycetes</taxon>
        <taxon>Xylariomycetidae</taxon>
        <taxon>Xylariales</taxon>
        <taxon>Hypoxylaceae</taxon>
        <taxon>Hypoxylon</taxon>
    </lineage>
</organism>
<name>A0ACB9Z6N5_9PEZI</name>
<dbReference type="Proteomes" id="UP001497700">
    <property type="component" value="Unassembled WGS sequence"/>
</dbReference>
<evidence type="ECO:0000313" key="2">
    <source>
        <dbReference type="Proteomes" id="UP001497700"/>
    </source>
</evidence>